<dbReference type="InParanoid" id="A0A7R8UB70"/>
<feature type="coiled-coil region" evidence="1">
    <location>
        <begin position="25"/>
        <end position="57"/>
    </location>
</feature>
<evidence type="ECO:0000313" key="4">
    <source>
        <dbReference type="Proteomes" id="UP000594454"/>
    </source>
</evidence>
<reference evidence="3 4" key="1">
    <citation type="submission" date="2020-11" db="EMBL/GenBank/DDBJ databases">
        <authorList>
            <person name="Wallbank WR R."/>
            <person name="Pardo Diaz C."/>
            <person name="Kozak K."/>
            <person name="Martin S."/>
            <person name="Jiggins C."/>
            <person name="Moest M."/>
            <person name="Warren A I."/>
            <person name="Generalovic N T."/>
            <person name="Byers J.R.P. K."/>
            <person name="Montejo-Kovacevich G."/>
            <person name="Yen C E."/>
        </authorList>
    </citation>
    <scope>NUCLEOTIDE SEQUENCE [LARGE SCALE GENOMIC DNA]</scope>
</reference>
<evidence type="ECO:0000256" key="2">
    <source>
        <dbReference type="SAM" id="MobiDB-lite"/>
    </source>
</evidence>
<dbReference type="AlphaFoldDB" id="A0A7R8UB70"/>
<name>A0A7R8UB70_HERIL</name>
<dbReference type="Proteomes" id="UP000594454">
    <property type="component" value="Chromosome 1"/>
</dbReference>
<dbReference type="FunCoup" id="A0A7R8UB70">
    <property type="interactions" value="4"/>
</dbReference>
<dbReference type="OrthoDB" id="8185397at2759"/>
<organism evidence="3 4">
    <name type="scientific">Hermetia illucens</name>
    <name type="common">Black soldier fly</name>
    <dbReference type="NCBI Taxonomy" id="343691"/>
    <lineage>
        <taxon>Eukaryota</taxon>
        <taxon>Metazoa</taxon>
        <taxon>Ecdysozoa</taxon>
        <taxon>Arthropoda</taxon>
        <taxon>Hexapoda</taxon>
        <taxon>Insecta</taxon>
        <taxon>Pterygota</taxon>
        <taxon>Neoptera</taxon>
        <taxon>Endopterygota</taxon>
        <taxon>Diptera</taxon>
        <taxon>Brachycera</taxon>
        <taxon>Stratiomyomorpha</taxon>
        <taxon>Stratiomyidae</taxon>
        <taxon>Hermetiinae</taxon>
        <taxon>Hermetia</taxon>
    </lineage>
</organism>
<keyword evidence="1" id="KW-0175">Coiled coil</keyword>
<feature type="compositionally biased region" description="Basic and acidic residues" evidence="2">
    <location>
        <begin position="179"/>
        <end position="197"/>
    </location>
</feature>
<gene>
    <name evidence="3" type="ORF">HERILL_LOCUS888</name>
</gene>
<evidence type="ECO:0000313" key="3">
    <source>
        <dbReference type="EMBL" id="CAD7077549.1"/>
    </source>
</evidence>
<proteinExistence type="predicted"/>
<feature type="region of interest" description="Disordered" evidence="2">
    <location>
        <begin position="276"/>
        <end position="321"/>
    </location>
</feature>
<protein>
    <submittedName>
        <fullName evidence="3">Uncharacterized protein</fullName>
    </submittedName>
</protein>
<accession>A0A7R8UB70</accession>
<feature type="region of interest" description="Disordered" evidence="2">
    <location>
        <begin position="179"/>
        <end position="217"/>
    </location>
</feature>
<dbReference type="EMBL" id="LR899009">
    <property type="protein sequence ID" value="CAD7077549.1"/>
    <property type="molecule type" value="Genomic_DNA"/>
</dbReference>
<sequence>MGTFCFDQYDHPLLWCEEKKRLVERQNAAESVRAWQRKKAEEQAQKERDKKEFVTMKSLLVNLLLVYVLQYYDLSVSHCPWGRPGGGAPNLDIRKRNITAEGLHPTPSHGTRGSSLPPCHINLGGSGHIRSAADRLYITLKDHPSLSFRNKGHVDIELRYKTDKTDKKPKMQLEKITVTEKPKAKEKKKSADEEHNPWGKAGPGGAPWRNPKSVGSSFMRSLGWTNKELLKELDQENPQTAPSEKPIKTKQKSSKEPVRKCCPLCSCKCTTATTLTTSESEPTQQVEKITKDKTGKPTDNISKNKEGSSKKPTVEQKEKCVRVRRPTRGGGCHRKSNGSCMAASEGVELVPLLARRRGMHRPVSLSSTDVTKRVECNRSASSYNIEYLKDLKRQISQHVRRLKLAKEQEVELCNRHFQTFEQFWGRPGHGAPRNVKTKLNLDDLLYGVPV</sequence>
<feature type="compositionally biased region" description="Basic and acidic residues" evidence="2">
    <location>
        <begin position="288"/>
        <end position="321"/>
    </location>
</feature>
<keyword evidence="4" id="KW-1185">Reference proteome</keyword>
<evidence type="ECO:0000256" key="1">
    <source>
        <dbReference type="SAM" id="Coils"/>
    </source>
</evidence>